<proteinExistence type="inferred from homology"/>
<dbReference type="InterPro" id="IPR010930">
    <property type="entry name" value="Flg_bb/hook_C_dom"/>
</dbReference>
<dbReference type="PANTHER" id="PTHR30033">
    <property type="entry name" value="FLAGELLAR HOOK-ASSOCIATED PROTEIN 1"/>
    <property type="match status" value="1"/>
</dbReference>
<reference evidence="9 10" key="1">
    <citation type="submission" date="2018-11" db="EMBL/GenBank/DDBJ databases">
        <title>Pseudaminobacter arsenicus sp. nov., an arsenic-resistant bacterium isolated from arsenic-rich aquifers.</title>
        <authorList>
            <person name="Mu Y."/>
        </authorList>
    </citation>
    <scope>NUCLEOTIDE SEQUENCE [LARGE SCALE GENOMIC DNA]</scope>
    <source>
        <strain evidence="9 10">CB3</strain>
    </source>
</reference>
<keyword evidence="9" id="KW-0969">Cilium</keyword>
<dbReference type="GO" id="GO:0044780">
    <property type="term" value="P:bacterial-type flagellum assembly"/>
    <property type="evidence" value="ECO:0007669"/>
    <property type="project" value="InterPro"/>
</dbReference>
<feature type="domain" description="Flagellar hook-associated protein FlgK helical" evidence="8">
    <location>
        <begin position="99"/>
        <end position="304"/>
    </location>
</feature>
<accession>A0A432V5U3</accession>
<evidence type="ECO:0000313" key="9">
    <source>
        <dbReference type="EMBL" id="RUM97532.1"/>
    </source>
</evidence>
<sequence>MSLSSALNIAQSSLLNTGRQTSVVSRNVMDARNPDYARRSAVLSSTAPGARVIEIRRATNEQLFRQNLSSISSLSSQSTLYSGMDRLGVAVNGVDNAFSAATRISDLQQALQVYATTPSNRSLAGNAINAARDVVRGLNDATTAIQTFRVETDQEISMAVNDLNRLLSQFKDANKAVTDATRTGRDASDALDQRDALLKKISEYVPVSTITRSDNDMVVIAGDGTTLFETVPRSITFEPSVAHPAGQPGNAVYVDGVPLLMGTGGNTDAGGKIAGLVQLRDDVAVTMQRQLDEIARGLITAFAEKDPANVGQDVAGLFTWSGAPNLPPAGTMIDGLAQQITLNPAFVGNPEVLRDGATYLHNTEGGSSYADLLIEYGERLDRPMTFDPLAGNGDSSGLNTYATGSIGWFQGMRQEAWRATEAKEALAVRTAEALSNETGVNVDMEMSMLLDLEHSYQASARLISAVDEMLAALLAAVR</sequence>
<organism evidence="9 10">
    <name type="scientific">Borborobacter arsenicus</name>
    <dbReference type="NCBI Taxonomy" id="1851146"/>
    <lineage>
        <taxon>Bacteria</taxon>
        <taxon>Pseudomonadati</taxon>
        <taxon>Pseudomonadota</taxon>
        <taxon>Alphaproteobacteria</taxon>
        <taxon>Hyphomicrobiales</taxon>
        <taxon>Phyllobacteriaceae</taxon>
        <taxon>Borborobacter</taxon>
    </lineage>
</organism>
<dbReference type="OrthoDB" id="7181295at2"/>
<dbReference type="Proteomes" id="UP000281647">
    <property type="component" value="Unassembled WGS sequence"/>
</dbReference>
<evidence type="ECO:0000256" key="1">
    <source>
        <dbReference type="ARBA" id="ARBA00004365"/>
    </source>
</evidence>
<evidence type="ECO:0000256" key="5">
    <source>
        <dbReference type="ARBA" id="ARBA00022525"/>
    </source>
</evidence>
<keyword evidence="9" id="KW-0966">Cell projection</keyword>
<keyword evidence="9" id="KW-0282">Flagellum</keyword>
<evidence type="ECO:0000256" key="6">
    <source>
        <dbReference type="ARBA" id="ARBA00023143"/>
    </source>
</evidence>
<keyword evidence="5" id="KW-0964">Secreted</keyword>
<dbReference type="SUPFAM" id="SSF64518">
    <property type="entry name" value="Phase 1 flagellin"/>
    <property type="match status" value="1"/>
</dbReference>
<name>A0A432V5U3_9HYPH</name>
<keyword evidence="10" id="KW-1185">Reference proteome</keyword>
<evidence type="ECO:0000256" key="4">
    <source>
        <dbReference type="ARBA" id="ARBA00016244"/>
    </source>
</evidence>
<dbReference type="AlphaFoldDB" id="A0A432V5U3"/>
<dbReference type="EMBL" id="RKST01000011">
    <property type="protein sequence ID" value="RUM97532.1"/>
    <property type="molecule type" value="Genomic_DNA"/>
</dbReference>
<dbReference type="RefSeq" id="WP_128627124.1">
    <property type="nucleotide sequence ID" value="NZ_RKST01000011.1"/>
</dbReference>
<comment type="subcellular location">
    <subcellularLocation>
        <location evidence="1">Bacterial flagellum</location>
    </subcellularLocation>
    <subcellularLocation>
        <location evidence="2">Secreted</location>
    </subcellularLocation>
</comment>
<keyword evidence="6" id="KW-0975">Bacterial flagellum</keyword>
<feature type="domain" description="Flagellar basal-body/hook protein C-terminal" evidence="7">
    <location>
        <begin position="438"/>
        <end position="474"/>
    </location>
</feature>
<gene>
    <name evidence="9" type="primary">flgK</name>
    <name evidence="9" type="ORF">EET67_12840</name>
</gene>
<dbReference type="NCBIfam" id="TIGR02492">
    <property type="entry name" value="flgK_ends"/>
    <property type="match status" value="1"/>
</dbReference>
<dbReference type="GO" id="GO:0005198">
    <property type="term" value="F:structural molecule activity"/>
    <property type="evidence" value="ECO:0007669"/>
    <property type="project" value="InterPro"/>
</dbReference>
<comment type="caution">
    <text evidence="9">The sequence shown here is derived from an EMBL/GenBank/DDBJ whole genome shotgun (WGS) entry which is preliminary data.</text>
</comment>
<protein>
    <recommendedName>
        <fullName evidence="4">Flagellar hook-associated protein 1</fullName>
    </recommendedName>
</protein>
<evidence type="ECO:0000256" key="2">
    <source>
        <dbReference type="ARBA" id="ARBA00004613"/>
    </source>
</evidence>
<dbReference type="PANTHER" id="PTHR30033:SF1">
    <property type="entry name" value="FLAGELLAR HOOK-ASSOCIATED PROTEIN 1"/>
    <property type="match status" value="1"/>
</dbReference>
<dbReference type="Pfam" id="PF22638">
    <property type="entry name" value="FlgK_D1"/>
    <property type="match status" value="1"/>
</dbReference>
<comment type="similarity">
    <text evidence="3">Belongs to the flagella basal body rod proteins family.</text>
</comment>
<dbReference type="GO" id="GO:0009424">
    <property type="term" value="C:bacterial-type flagellum hook"/>
    <property type="evidence" value="ECO:0007669"/>
    <property type="project" value="InterPro"/>
</dbReference>
<evidence type="ECO:0000259" key="8">
    <source>
        <dbReference type="Pfam" id="PF22638"/>
    </source>
</evidence>
<dbReference type="GO" id="GO:0005576">
    <property type="term" value="C:extracellular region"/>
    <property type="evidence" value="ECO:0007669"/>
    <property type="project" value="UniProtKB-SubCell"/>
</dbReference>
<evidence type="ECO:0000256" key="3">
    <source>
        <dbReference type="ARBA" id="ARBA00009677"/>
    </source>
</evidence>
<dbReference type="InterPro" id="IPR053927">
    <property type="entry name" value="FlgK_helical"/>
</dbReference>
<dbReference type="InterPro" id="IPR002371">
    <property type="entry name" value="FlgK"/>
</dbReference>
<evidence type="ECO:0000313" key="10">
    <source>
        <dbReference type="Proteomes" id="UP000281647"/>
    </source>
</evidence>
<evidence type="ECO:0000259" key="7">
    <source>
        <dbReference type="Pfam" id="PF06429"/>
    </source>
</evidence>
<dbReference type="Pfam" id="PF06429">
    <property type="entry name" value="Flg_bbr_C"/>
    <property type="match status" value="1"/>
</dbReference>